<gene>
    <name evidence="2" type="ORF">QRB35_17345</name>
</gene>
<proteinExistence type="predicted"/>
<organism evidence="2 3">
    <name type="scientific">Mycobacterium intracellulare subsp. chimaera</name>
    <dbReference type="NCBI Taxonomy" id="222805"/>
    <lineage>
        <taxon>Bacteria</taxon>
        <taxon>Bacillati</taxon>
        <taxon>Actinomycetota</taxon>
        <taxon>Actinomycetes</taxon>
        <taxon>Mycobacteriales</taxon>
        <taxon>Mycobacteriaceae</taxon>
        <taxon>Mycobacterium</taxon>
        <taxon>Mycobacterium avium complex (MAC)</taxon>
    </lineage>
</organism>
<evidence type="ECO:0000313" key="2">
    <source>
        <dbReference type="EMBL" id="MDM3927777.1"/>
    </source>
</evidence>
<protein>
    <submittedName>
        <fullName evidence="2">Uncharacterized protein</fullName>
    </submittedName>
</protein>
<keyword evidence="3" id="KW-1185">Reference proteome</keyword>
<reference evidence="2" key="1">
    <citation type="submission" date="2023-06" db="EMBL/GenBank/DDBJ databases">
        <title>Itaconate inhibition of nontuberculous mycobacteria.</title>
        <authorList>
            <person name="Breen P."/>
            <person name="Zimbric M."/>
            <person name="Caverly L."/>
        </authorList>
    </citation>
    <scope>NUCLEOTIDE SEQUENCE</scope>
    <source>
        <strain evidence="2">FLAC1071</strain>
    </source>
</reference>
<dbReference type="Proteomes" id="UP001529272">
    <property type="component" value="Unassembled WGS sequence"/>
</dbReference>
<dbReference type="EMBL" id="JASZZX010000016">
    <property type="protein sequence ID" value="MDM3927777.1"/>
    <property type="molecule type" value="Genomic_DNA"/>
</dbReference>
<comment type="caution">
    <text evidence="2">The sequence shown here is derived from an EMBL/GenBank/DDBJ whole genome shotgun (WGS) entry which is preliminary data.</text>
</comment>
<feature type="region of interest" description="Disordered" evidence="1">
    <location>
        <begin position="135"/>
        <end position="156"/>
    </location>
</feature>
<sequence>MTTGKRRQWRGVKPVAAPAGVAIETRVRTTPAEDRVLDMLAQHLGRLRRGDLASVSRPVVVDAGLEADARRQVRRERLNTRKRALTAQSSARWANAIIAGNDDQYRLARDAQYRSIAGLRAAIATIEARLAEPTGDRLSVSERKARRSVKAPKGYASQAERFQKFASGAASTWRARRSANG</sequence>
<dbReference type="RefSeq" id="WP_145929568.1">
    <property type="nucleotide sequence ID" value="NZ_CP012886.2"/>
</dbReference>
<evidence type="ECO:0000256" key="1">
    <source>
        <dbReference type="SAM" id="MobiDB-lite"/>
    </source>
</evidence>
<evidence type="ECO:0000313" key="3">
    <source>
        <dbReference type="Proteomes" id="UP001529272"/>
    </source>
</evidence>
<accession>A0ABT7P3D9</accession>
<reference evidence="2" key="2">
    <citation type="submission" date="2023-06" db="EMBL/GenBank/DDBJ databases">
        <authorList>
            <person name="Spilker T."/>
        </authorList>
    </citation>
    <scope>NUCLEOTIDE SEQUENCE</scope>
    <source>
        <strain evidence="2">FLAC1071</strain>
    </source>
</reference>
<name>A0ABT7P3D9_MYCIT</name>